<evidence type="ECO:0000313" key="2">
    <source>
        <dbReference type="EMBL" id="CVL00779.1"/>
    </source>
</evidence>
<dbReference type="VEuPathDB" id="FungiDB:FMAN_10089"/>
<protein>
    <submittedName>
        <fullName evidence="2">Uncharacterized protein</fullName>
    </submittedName>
</protein>
<name>A0A1L7TS68_FUSMA</name>
<dbReference type="EMBL" id="FCQH01000011">
    <property type="protein sequence ID" value="CVL00779.1"/>
    <property type="molecule type" value="Genomic_DNA"/>
</dbReference>
<feature type="transmembrane region" description="Helical" evidence="1">
    <location>
        <begin position="85"/>
        <end position="102"/>
    </location>
</feature>
<organism evidence="2 3">
    <name type="scientific">Fusarium mangiferae</name>
    <name type="common">Mango malformation disease fungus</name>
    <dbReference type="NCBI Taxonomy" id="192010"/>
    <lineage>
        <taxon>Eukaryota</taxon>
        <taxon>Fungi</taxon>
        <taxon>Dikarya</taxon>
        <taxon>Ascomycota</taxon>
        <taxon>Pezizomycotina</taxon>
        <taxon>Sordariomycetes</taxon>
        <taxon>Hypocreomycetidae</taxon>
        <taxon>Hypocreales</taxon>
        <taxon>Nectriaceae</taxon>
        <taxon>Fusarium</taxon>
        <taxon>Fusarium fujikuroi species complex</taxon>
    </lineage>
</organism>
<accession>A0A1L7TS68</accession>
<dbReference type="Proteomes" id="UP000184255">
    <property type="component" value="Unassembled WGS sequence"/>
</dbReference>
<dbReference type="RefSeq" id="XP_041686577.1">
    <property type="nucleotide sequence ID" value="XM_041820726.1"/>
</dbReference>
<evidence type="ECO:0000256" key="1">
    <source>
        <dbReference type="SAM" id="Phobius"/>
    </source>
</evidence>
<dbReference type="GeneID" id="65089346"/>
<comment type="caution">
    <text evidence="2">The sequence shown here is derived from an EMBL/GenBank/DDBJ whole genome shotgun (WGS) entry which is preliminary data.</text>
</comment>
<keyword evidence="1" id="KW-1133">Transmembrane helix</keyword>
<evidence type="ECO:0000313" key="3">
    <source>
        <dbReference type="Proteomes" id="UP000184255"/>
    </source>
</evidence>
<keyword evidence="1" id="KW-0472">Membrane</keyword>
<keyword evidence="1" id="KW-0812">Transmembrane</keyword>
<reference evidence="3" key="1">
    <citation type="journal article" date="2016" name="Genome Biol. Evol.">
        <title>Comparative 'omics' of the Fusarium fujikuroi species complex highlights differences in genetic potential and metabolite synthesis.</title>
        <authorList>
            <person name="Niehaus E.-M."/>
            <person name="Muensterkoetter M."/>
            <person name="Proctor R.H."/>
            <person name="Brown D.W."/>
            <person name="Sharon A."/>
            <person name="Idan Y."/>
            <person name="Oren-Young L."/>
            <person name="Sieber C.M."/>
            <person name="Novak O."/>
            <person name="Pencik A."/>
            <person name="Tarkowska D."/>
            <person name="Hromadova K."/>
            <person name="Freeman S."/>
            <person name="Maymon M."/>
            <person name="Elazar M."/>
            <person name="Youssef S.A."/>
            <person name="El-Shabrawy E.S.M."/>
            <person name="Shalaby A.B.A."/>
            <person name="Houterman P."/>
            <person name="Brock N.L."/>
            <person name="Burkhardt I."/>
            <person name="Tsavkelova E.A."/>
            <person name="Dickschat J.S."/>
            <person name="Galuszka P."/>
            <person name="Gueldener U."/>
            <person name="Tudzynski B."/>
        </authorList>
    </citation>
    <scope>NUCLEOTIDE SEQUENCE [LARGE SCALE GENOMIC DNA]</scope>
    <source>
        <strain evidence="3">MRC7560</strain>
    </source>
</reference>
<sequence length="109" mass="11901">MGGTALEDDNAPLLVPTNNVVANSDLNGSTISKDAVHCGNGNMYNGNATNITNNIYYGHCPDPTAHLPKQASSQPKDCFQRHCRYNQILLIAILCLQIILLFDSRREDA</sequence>
<keyword evidence="3" id="KW-1185">Reference proteome</keyword>
<proteinExistence type="predicted"/>
<dbReference type="AlphaFoldDB" id="A0A1L7TS68"/>
<gene>
    <name evidence="2" type="ORF">FMAN_10089</name>
</gene>